<organism evidence="2 3">
    <name type="scientific">Dacryopinax primogenitus (strain DJM 731)</name>
    <name type="common">Brown rot fungus</name>
    <dbReference type="NCBI Taxonomy" id="1858805"/>
    <lineage>
        <taxon>Eukaryota</taxon>
        <taxon>Fungi</taxon>
        <taxon>Dikarya</taxon>
        <taxon>Basidiomycota</taxon>
        <taxon>Agaricomycotina</taxon>
        <taxon>Dacrymycetes</taxon>
        <taxon>Dacrymycetales</taxon>
        <taxon>Dacrymycetaceae</taxon>
        <taxon>Dacryopinax</taxon>
    </lineage>
</organism>
<proteinExistence type="predicted"/>
<name>M5FVL2_DACPD</name>
<dbReference type="OMA" id="HRAKNSH"/>
<dbReference type="EMBL" id="JH795863">
    <property type="protein sequence ID" value="EJU01861.1"/>
    <property type="molecule type" value="Genomic_DNA"/>
</dbReference>
<dbReference type="GeneID" id="63685235"/>
<sequence>MPMGETNPDFQKHMRRRDQRITEQPSDDQESNFDYPPRLQVIGSSSGLDRRYGSFSRAEEVVRAWRERNAKLTDESSASASSDNDGSPSSSGQRERRHKHKHKHRAKNSHDGATRSHRFDHSSRDHDELHQSHHSVRNATRELVRSTVTSDDPDRSVLVRQMLDGCRESCRQAGVSFEDILGEDMEGLEVPPLVYEIFTGWEDAGLLQFLLDNTPARHVEMFVRRGCMMRGDNTMFQVLRSALSASEKVDIVRYSLTMKEDAGQFQVEGSIECMPELLARVCTPVSDRKRPLPSPVEWIAAGRMWSIEPTAQNTLILRLLAGEPLKVVDADLTIVARDAASSSGRKNSMAVSMMKDKSMPVNLVPLSQSGVNTILFIPFSPMQERLTLPACLSADGALHFHLSLSFLNPSKSRDSSETEDWEKIAREQDWVLARWSGRGGEAH</sequence>
<feature type="compositionally biased region" description="Basic and acidic residues" evidence="1">
    <location>
        <begin position="108"/>
        <end position="131"/>
    </location>
</feature>
<reference evidence="2 3" key="1">
    <citation type="journal article" date="2012" name="Science">
        <title>The Paleozoic origin of enzymatic lignin decomposition reconstructed from 31 fungal genomes.</title>
        <authorList>
            <person name="Floudas D."/>
            <person name="Binder M."/>
            <person name="Riley R."/>
            <person name="Barry K."/>
            <person name="Blanchette R.A."/>
            <person name="Henrissat B."/>
            <person name="Martinez A.T."/>
            <person name="Otillar R."/>
            <person name="Spatafora J.W."/>
            <person name="Yadav J.S."/>
            <person name="Aerts A."/>
            <person name="Benoit I."/>
            <person name="Boyd A."/>
            <person name="Carlson A."/>
            <person name="Copeland A."/>
            <person name="Coutinho P.M."/>
            <person name="de Vries R.P."/>
            <person name="Ferreira P."/>
            <person name="Findley K."/>
            <person name="Foster B."/>
            <person name="Gaskell J."/>
            <person name="Glotzer D."/>
            <person name="Gorecki P."/>
            <person name="Heitman J."/>
            <person name="Hesse C."/>
            <person name="Hori C."/>
            <person name="Igarashi K."/>
            <person name="Jurgens J.A."/>
            <person name="Kallen N."/>
            <person name="Kersten P."/>
            <person name="Kohler A."/>
            <person name="Kuees U."/>
            <person name="Kumar T.K.A."/>
            <person name="Kuo A."/>
            <person name="LaButti K."/>
            <person name="Larrondo L.F."/>
            <person name="Lindquist E."/>
            <person name="Ling A."/>
            <person name="Lombard V."/>
            <person name="Lucas S."/>
            <person name="Lundell T."/>
            <person name="Martin R."/>
            <person name="McLaughlin D.J."/>
            <person name="Morgenstern I."/>
            <person name="Morin E."/>
            <person name="Murat C."/>
            <person name="Nagy L.G."/>
            <person name="Nolan M."/>
            <person name="Ohm R.A."/>
            <person name="Patyshakuliyeva A."/>
            <person name="Rokas A."/>
            <person name="Ruiz-Duenas F.J."/>
            <person name="Sabat G."/>
            <person name="Salamov A."/>
            <person name="Samejima M."/>
            <person name="Schmutz J."/>
            <person name="Slot J.C."/>
            <person name="St John F."/>
            <person name="Stenlid J."/>
            <person name="Sun H."/>
            <person name="Sun S."/>
            <person name="Syed K."/>
            <person name="Tsang A."/>
            <person name="Wiebenga A."/>
            <person name="Young D."/>
            <person name="Pisabarro A."/>
            <person name="Eastwood D.C."/>
            <person name="Martin F."/>
            <person name="Cullen D."/>
            <person name="Grigoriev I.V."/>
            <person name="Hibbett D.S."/>
        </authorList>
    </citation>
    <scope>NUCLEOTIDE SEQUENCE [LARGE SCALE GENOMIC DNA]</scope>
    <source>
        <strain evidence="2 3">DJM-731 SS1</strain>
    </source>
</reference>
<dbReference type="Proteomes" id="UP000030653">
    <property type="component" value="Unassembled WGS sequence"/>
</dbReference>
<keyword evidence="3" id="KW-1185">Reference proteome</keyword>
<dbReference type="OrthoDB" id="3269291at2759"/>
<gene>
    <name evidence="2" type="ORF">DACRYDRAFT_116294</name>
</gene>
<dbReference type="AlphaFoldDB" id="M5FVL2"/>
<dbReference type="HOGENOM" id="CLU_618236_0_0_1"/>
<feature type="compositionally biased region" description="Basic and acidic residues" evidence="1">
    <location>
        <begin position="48"/>
        <end position="74"/>
    </location>
</feature>
<evidence type="ECO:0000256" key="1">
    <source>
        <dbReference type="SAM" id="MobiDB-lite"/>
    </source>
</evidence>
<evidence type="ECO:0000313" key="2">
    <source>
        <dbReference type="EMBL" id="EJU01861.1"/>
    </source>
</evidence>
<evidence type="ECO:0000313" key="3">
    <source>
        <dbReference type="Proteomes" id="UP000030653"/>
    </source>
</evidence>
<dbReference type="RefSeq" id="XP_040628758.1">
    <property type="nucleotide sequence ID" value="XM_040770173.1"/>
</dbReference>
<feature type="region of interest" description="Disordered" evidence="1">
    <location>
        <begin position="1"/>
        <end position="140"/>
    </location>
</feature>
<accession>M5FVL2</accession>
<feature type="compositionally biased region" description="Basic residues" evidence="1">
    <location>
        <begin position="95"/>
        <end position="107"/>
    </location>
</feature>
<protein>
    <submittedName>
        <fullName evidence="2">Uncharacterized protein</fullName>
    </submittedName>
</protein>
<feature type="compositionally biased region" description="Low complexity" evidence="1">
    <location>
        <begin position="76"/>
        <end position="92"/>
    </location>
</feature>